<keyword evidence="6" id="KW-0597">Phosphoprotein</keyword>
<dbReference type="PANTHER" id="PTHR32071">
    <property type="entry name" value="TRANSCRIPTIONAL REGULATORY PROTEIN"/>
    <property type="match status" value="1"/>
</dbReference>
<dbReference type="EMBL" id="CP076723">
    <property type="protein sequence ID" value="QWV93957.1"/>
    <property type="molecule type" value="Genomic_DNA"/>
</dbReference>
<dbReference type="InterPro" id="IPR002078">
    <property type="entry name" value="Sigma_54_int"/>
</dbReference>
<dbReference type="SMART" id="SM00382">
    <property type="entry name" value="AAA"/>
    <property type="match status" value="1"/>
</dbReference>
<keyword evidence="10" id="KW-1185">Reference proteome</keyword>
<dbReference type="RefSeq" id="WP_216800691.1">
    <property type="nucleotide sequence ID" value="NZ_CP076723.1"/>
</dbReference>
<dbReference type="InterPro" id="IPR001789">
    <property type="entry name" value="Sig_transdc_resp-reg_receiver"/>
</dbReference>
<keyword evidence="5" id="KW-0804">Transcription</keyword>
<dbReference type="PROSITE" id="PS00688">
    <property type="entry name" value="SIGMA54_INTERACT_3"/>
    <property type="match status" value="1"/>
</dbReference>
<evidence type="ECO:0000256" key="2">
    <source>
        <dbReference type="ARBA" id="ARBA00022840"/>
    </source>
</evidence>
<dbReference type="PROSITE" id="PS00676">
    <property type="entry name" value="SIGMA54_INTERACT_2"/>
    <property type="match status" value="1"/>
</dbReference>
<dbReference type="InterPro" id="IPR003593">
    <property type="entry name" value="AAA+_ATPase"/>
</dbReference>
<dbReference type="PANTHER" id="PTHR32071:SF113">
    <property type="entry name" value="ALGINATE BIOSYNTHESIS TRANSCRIPTIONAL REGULATORY PROTEIN ALGB"/>
    <property type="match status" value="1"/>
</dbReference>
<dbReference type="Pfam" id="PF25601">
    <property type="entry name" value="AAA_lid_14"/>
    <property type="match status" value="1"/>
</dbReference>
<dbReference type="Pfam" id="PF00072">
    <property type="entry name" value="Response_reg"/>
    <property type="match status" value="1"/>
</dbReference>
<keyword evidence="4" id="KW-0238">DNA-binding</keyword>
<dbReference type="CDD" id="cd00009">
    <property type="entry name" value="AAA"/>
    <property type="match status" value="1"/>
</dbReference>
<dbReference type="InterPro" id="IPR025943">
    <property type="entry name" value="Sigma_54_int_dom_ATP-bd_2"/>
</dbReference>
<evidence type="ECO:0000256" key="5">
    <source>
        <dbReference type="ARBA" id="ARBA00023163"/>
    </source>
</evidence>
<dbReference type="InterPro" id="IPR025944">
    <property type="entry name" value="Sigma_54_int_dom_CS"/>
</dbReference>
<keyword evidence="3" id="KW-0805">Transcription regulation</keyword>
<feature type="modified residue" description="4-aspartylphosphate" evidence="6">
    <location>
        <position position="54"/>
    </location>
</feature>
<feature type="domain" description="Response regulatory" evidence="8">
    <location>
        <begin position="5"/>
        <end position="119"/>
    </location>
</feature>
<name>A0ABX8JB55_9BACT</name>
<evidence type="ECO:0000256" key="1">
    <source>
        <dbReference type="ARBA" id="ARBA00022741"/>
    </source>
</evidence>
<evidence type="ECO:0000313" key="10">
    <source>
        <dbReference type="Proteomes" id="UP000683557"/>
    </source>
</evidence>
<dbReference type="SMART" id="SM00448">
    <property type="entry name" value="REC"/>
    <property type="match status" value="1"/>
</dbReference>
<reference evidence="9 10" key="1">
    <citation type="submission" date="2021-06" db="EMBL/GenBank/DDBJ databases">
        <title>Gemonas diversity in paddy soil.</title>
        <authorList>
            <person name="Liu G."/>
        </authorList>
    </citation>
    <scope>NUCLEOTIDE SEQUENCE [LARGE SCALE GENOMIC DNA]</scope>
    <source>
        <strain evidence="9 10">RG10</strain>
    </source>
</reference>
<organism evidence="9 10">
    <name type="scientific">Geomonas oryzisoli</name>
    <dbReference type="NCBI Taxonomy" id="2847992"/>
    <lineage>
        <taxon>Bacteria</taxon>
        <taxon>Pseudomonadati</taxon>
        <taxon>Thermodesulfobacteriota</taxon>
        <taxon>Desulfuromonadia</taxon>
        <taxon>Geobacterales</taxon>
        <taxon>Geobacteraceae</taxon>
        <taxon>Geomonas</taxon>
    </lineage>
</organism>
<proteinExistence type="predicted"/>
<gene>
    <name evidence="9" type="ORF">KP004_01835</name>
</gene>
<evidence type="ECO:0000256" key="4">
    <source>
        <dbReference type="ARBA" id="ARBA00023125"/>
    </source>
</evidence>
<accession>A0ABX8JB55</accession>
<evidence type="ECO:0000256" key="6">
    <source>
        <dbReference type="PROSITE-ProRule" id="PRU00169"/>
    </source>
</evidence>
<sequence>MTEPQVLLVDDDPISLGIIKKQLENQDIGCFTAESAANGLTLLERERVGLVITDLVMPEMDGIAFMHAARERFPSLPFIMLTAAGSIESAVAAMKEGAFDYLEKPCNRETFQLAVRRALEFGRVSGQNAQLLEHFQEKFSFHNIVTQSPAFRRVLEVAAKAAASPRTTICLTGESGTGKEVLAKAIHSTSGGLPVTFVAVNCAAIPEALLESELFGHVRGAFTGADRDREGKFSLAQGGTVLLDEIGDMPPSLQAKLLRVLEERSFEKIGSNKVLPADFRIIAATHRDLAEMVRKGEFREDLYHRINVVPLKIPPLRERREDIPLLVDFFINLFRQHQGKALPGVSRKALGVMMEYSWPGNIRELRNVLEYATILVSNELIRPEHLRLACSDAPGRPEQEGTVEYHLQFPPEELSLRAVTDRVLALTLERCAGNKSRAAELLKVNRKMFYS</sequence>
<keyword evidence="2" id="KW-0067">ATP-binding</keyword>
<dbReference type="PROSITE" id="PS50045">
    <property type="entry name" value="SIGMA54_INTERACT_4"/>
    <property type="match status" value="1"/>
</dbReference>
<dbReference type="Pfam" id="PF02954">
    <property type="entry name" value="HTH_8"/>
    <property type="match status" value="1"/>
</dbReference>
<dbReference type="InterPro" id="IPR002197">
    <property type="entry name" value="HTH_Fis"/>
</dbReference>
<dbReference type="PROSITE" id="PS50110">
    <property type="entry name" value="RESPONSE_REGULATORY"/>
    <property type="match status" value="1"/>
</dbReference>
<evidence type="ECO:0000259" key="8">
    <source>
        <dbReference type="PROSITE" id="PS50110"/>
    </source>
</evidence>
<feature type="domain" description="Sigma-54 factor interaction" evidence="7">
    <location>
        <begin position="144"/>
        <end position="374"/>
    </location>
</feature>
<dbReference type="Proteomes" id="UP000683557">
    <property type="component" value="Chromosome"/>
</dbReference>
<dbReference type="Pfam" id="PF00158">
    <property type="entry name" value="Sigma54_activat"/>
    <property type="match status" value="1"/>
</dbReference>
<protein>
    <submittedName>
        <fullName evidence="9">Sigma-54 dependent transcriptional regulator</fullName>
    </submittedName>
</protein>
<evidence type="ECO:0000259" key="7">
    <source>
        <dbReference type="PROSITE" id="PS50045"/>
    </source>
</evidence>
<keyword evidence="1" id="KW-0547">Nucleotide-binding</keyword>
<dbReference type="InterPro" id="IPR058031">
    <property type="entry name" value="AAA_lid_NorR"/>
</dbReference>
<evidence type="ECO:0000313" key="9">
    <source>
        <dbReference type="EMBL" id="QWV93957.1"/>
    </source>
</evidence>
<evidence type="ECO:0000256" key="3">
    <source>
        <dbReference type="ARBA" id="ARBA00023015"/>
    </source>
</evidence>